<evidence type="ECO:0000313" key="1">
    <source>
        <dbReference type="EMBL" id="CSC64787.1"/>
    </source>
</evidence>
<protein>
    <submittedName>
        <fullName evidence="1">Cyclic di-GMP binding protein VCA0042</fullName>
    </submittedName>
</protein>
<accession>A0A655QHR7</accession>
<gene>
    <name evidence="1" type="ORF">ERS013201_03165</name>
</gene>
<organism evidence="1 2">
    <name type="scientific">Vibrio cholerae</name>
    <dbReference type="NCBI Taxonomy" id="666"/>
    <lineage>
        <taxon>Bacteria</taxon>
        <taxon>Pseudomonadati</taxon>
        <taxon>Pseudomonadota</taxon>
        <taxon>Gammaproteobacteria</taxon>
        <taxon>Vibrionales</taxon>
        <taxon>Vibrionaceae</taxon>
        <taxon>Vibrio</taxon>
    </lineage>
</organism>
<reference evidence="1 2" key="1">
    <citation type="submission" date="2015-07" db="EMBL/GenBank/DDBJ databases">
        <authorList>
            <consortium name="Pathogen Informatics"/>
        </authorList>
    </citation>
    <scope>NUCLEOTIDE SEQUENCE [LARGE SCALE GENOMIC DNA]</scope>
    <source>
        <strain evidence="1 2">A325</strain>
    </source>
</reference>
<dbReference type="EMBL" id="CWQJ01000025">
    <property type="protein sequence ID" value="CSC64787.1"/>
    <property type="molecule type" value="Genomic_DNA"/>
</dbReference>
<dbReference type="SUPFAM" id="SSF141371">
    <property type="entry name" value="PilZ domain-like"/>
    <property type="match status" value="1"/>
</dbReference>
<dbReference type="Proteomes" id="UP000046067">
    <property type="component" value="Unassembled WGS sequence"/>
</dbReference>
<proteinExistence type="predicted"/>
<dbReference type="AlphaFoldDB" id="A0A655QHR7"/>
<name>A0A655QHR7_VIBCL</name>
<sequence length="51" mass="5786">MTGKICNLQRSLHHARYGLEFNEEGRNNAKNLLAQLKFNGTKLTLNAEKKA</sequence>
<dbReference type="Gene3D" id="2.40.10.220">
    <property type="entry name" value="predicted glycosyltransferase like domains"/>
    <property type="match status" value="1"/>
</dbReference>
<evidence type="ECO:0000313" key="2">
    <source>
        <dbReference type="Proteomes" id="UP000046067"/>
    </source>
</evidence>